<dbReference type="NCBIfam" id="TIGR00666">
    <property type="entry name" value="PBP4"/>
    <property type="match status" value="1"/>
</dbReference>
<gene>
    <name evidence="3" type="primary">dacB_3</name>
    <name evidence="3" type="ORF">GCM10009001_34170</name>
</gene>
<reference evidence="3 4" key="1">
    <citation type="journal article" date="2019" name="Int. J. Syst. Evol. Microbiol.">
        <title>The Global Catalogue of Microorganisms (GCM) 10K type strain sequencing project: providing services to taxonomists for standard genome sequencing and annotation.</title>
        <authorList>
            <consortium name="The Broad Institute Genomics Platform"/>
            <consortium name="The Broad Institute Genome Sequencing Center for Infectious Disease"/>
            <person name="Wu L."/>
            <person name="Ma J."/>
        </authorList>
    </citation>
    <scope>NUCLEOTIDE SEQUENCE [LARGE SCALE GENOMIC DNA]</scope>
    <source>
        <strain evidence="3 4">JCM 15395</strain>
    </source>
</reference>
<dbReference type="PANTHER" id="PTHR30023:SF0">
    <property type="entry name" value="PENICILLIN-SENSITIVE CARBOXYPEPTIDASE A"/>
    <property type="match status" value="1"/>
</dbReference>
<dbReference type="Proteomes" id="UP001500866">
    <property type="component" value="Unassembled WGS sequence"/>
</dbReference>
<name>A0ABN1GLJ7_9BACI</name>
<proteinExistence type="inferred from homology"/>
<comment type="caution">
    <text evidence="3">The sequence shown here is derived from an EMBL/GenBank/DDBJ whole genome shotgun (WGS) entry which is preliminary data.</text>
</comment>
<evidence type="ECO:0000256" key="1">
    <source>
        <dbReference type="ARBA" id="ARBA00006096"/>
    </source>
</evidence>
<dbReference type="InterPro" id="IPR012338">
    <property type="entry name" value="Beta-lactam/transpept-like"/>
</dbReference>
<keyword evidence="4" id="KW-1185">Reference proteome</keyword>
<sequence>MTEELNSYIENAPDLKGAIAGISIRETSNGELVYEHMGDVRLRPASNMKLLTSAAALSILGKDYTFQTKVLTTGQVHGQTLAGDLILKGQGDPTLLPTDFDDFAQKIKASGINTINGNIIGDDTWYDDVRLSQDMIWTDEDWYYGAQVSALTASPDRDYDAGSVIIEVVPGERGEKPSVRVIPETNYVKVKNIAMTTDAGVEEDLTLNRIHGGNTIIMEGTIPAGSPNVKEWMAVWEPTGYALRLFKQSLQNYGISWNGEIITGAAPNNAEVLFTHKSMPLSELLMPLMKLSNNTIAEMLVKEMGKVVQGEGRWETGLEVMEKELRGLGINTDNLVIRDGSGISHADLVPPNAITKLLYQIQDEDWVETYVDALPVAGVSERMVGGTLRERMDDLNVKAKTGTIMDVSTLSGYVQMENGRKLIFSIMLNNLIDEEDGPEIEDKLVEMIADQQKA</sequence>
<dbReference type="Pfam" id="PF02113">
    <property type="entry name" value="Peptidase_S13"/>
    <property type="match status" value="1"/>
</dbReference>
<dbReference type="RefSeq" id="WP_343815927.1">
    <property type="nucleotide sequence ID" value="NZ_BAAADS010000025.1"/>
</dbReference>
<dbReference type="EMBL" id="BAAADS010000025">
    <property type="protein sequence ID" value="GAA0614070.1"/>
    <property type="molecule type" value="Genomic_DNA"/>
</dbReference>
<dbReference type="Gene3D" id="3.40.710.10">
    <property type="entry name" value="DD-peptidase/beta-lactamase superfamily"/>
    <property type="match status" value="1"/>
</dbReference>
<keyword evidence="2" id="KW-0378">Hydrolase</keyword>
<dbReference type="InterPro" id="IPR000667">
    <property type="entry name" value="Peptidase_S13"/>
</dbReference>
<keyword evidence="3" id="KW-0121">Carboxypeptidase</keyword>
<dbReference type="GO" id="GO:0004180">
    <property type="term" value="F:carboxypeptidase activity"/>
    <property type="evidence" value="ECO:0007669"/>
    <property type="project" value="UniProtKB-KW"/>
</dbReference>
<keyword evidence="3" id="KW-0645">Protease</keyword>
<dbReference type="Gene3D" id="3.50.80.20">
    <property type="entry name" value="D-Ala-D-Ala carboxypeptidase C, peptidase S13"/>
    <property type="match status" value="1"/>
</dbReference>
<dbReference type="PRINTS" id="PR00922">
    <property type="entry name" value="DADACBPTASE3"/>
</dbReference>
<evidence type="ECO:0000313" key="4">
    <source>
        <dbReference type="Proteomes" id="UP001500866"/>
    </source>
</evidence>
<dbReference type="PANTHER" id="PTHR30023">
    <property type="entry name" value="D-ALANYL-D-ALANINE CARBOXYPEPTIDASE"/>
    <property type="match status" value="1"/>
</dbReference>
<evidence type="ECO:0000313" key="3">
    <source>
        <dbReference type="EMBL" id="GAA0614070.1"/>
    </source>
</evidence>
<dbReference type="SUPFAM" id="SSF56601">
    <property type="entry name" value="beta-lactamase/transpeptidase-like"/>
    <property type="match status" value="1"/>
</dbReference>
<accession>A0ABN1GLJ7</accession>
<evidence type="ECO:0000256" key="2">
    <source>
        <dbReference type="ARBA" id="ARBA00022801"/>
    </source>
</evidence>
<organism evidence="3 4">
    <name type="scientific">Virgibacillus siamensis</name>
    <dbReference type="NCBI Taxonomy" id="480071"/>
    <lineage>
        <taxon>Bacteria</taxon>
        <taxon>Bacillati</taxon>
        <taxon>Bacillota</taxon>
        <taxon>Bacilli</taxon>
        <taxon>Bacillales</taxon>
        <taxon>Bacillaceae</taxon>
        <taxon>Virgibacillus</taxon>
    </lineage>
</organism>
<comment type="similarity">
    <text evidence="1">Belongs to the peptidase S13 family.</text>
</comment>
<protein>
    <submittedName>
        <fullName evidence="3">D-alanyl-D-alanine carboxypeptidase/D-alanyl-D-alanine-endopeptidase</fullName>
    </submittedName>
</protein>